<gene>
    <name evidence="1" type="ORF">KL86PLE_40895</name>
</gene>
<organism evidence="1">
    <name type="scientific">uncultured Pleomorphomonas sp</name>
    <dbReference type="NCBI Taxonomy" id="442121"/>
    <lineage>
        <taxon>Bacteria</taxon>
        <taxon>Pseudomonadati</taxon>
        <taxon>Pseudomonadota</taxon>
        <taxon>Alphaproteobacteria</taxon>
        <taxon>Hyphomicrobiales</taxon>
        <taxon>Pleomorphomonadaceae</taxon>
        <taxon>Pleomorphomonas</taxon>
        <taxon>environmental samples</taxon>
    </lineage>
</organism>
<dbReference type="AlphaFoldDB" id="A0A212LHX1"/>
<evidence type="ECO:0000313" key="1">
    <source>
        <dbReference type="EMBL" id="SCM77090.1"/>
    </source>
</evidence>
<reference evidence="1" key="1">
    <citation type="submission" date="2016-08" db="EMBL/GenBank/DDBJ databases">
        <authorList>
            <person name="Seilhamer J.J."/>
        </authorList>
    </citation>
    <scope>NUCLEOTIDE SEQUENCE</scope>
    <source>
        <strain evidence="1">86</strain>
    </source>
</reference>
<proteinExistence type="predicted"/>
<dbReference type="EMBL" id="FMJD01000008">
    <property type="protein sequence ID" value="SCM77090.1"/>
    <property type="molecule type" value="Genomic_DNA"/>
</dbReference>
<sequence>MRGVSGAPALLERHIGVELCSARGPRLREDDRIIYMGNKGRAGTLSPPRQIPGTLAQYYLVSHGRD</sequence>
<protein>
    <submittedName>
        <fullName evidence="1">Uncharacterized protein</fullName>
    </submittedName>
</protein>
<accession>A0A212LHX1</accession>
<name>A0A212LHX1_9HYPH</name>